<dbReference type="EMBL" id="CP053562">
    <property type="protein sequence ID" value="QPZ89805.1"/>
    <property type="molecule type" value="Genomic_DNA"/>
</dbReference>
<accession>A0ABX6YRB2</accession>
<dbReference type="Proteomes" id="UP000192422">
    <property type="component" value="Chromosome"/>
</dbReference>
<reference evidence="2 3" key="1">
    <citation type="submission" date="2020-05" db="EMBL/GenBank/DDBJ databases">
        <title>Thioclava electrotropha strain Elox9 finished genome.</title>
        <authorList>
            <person name="Rowe A.R."/>
            <person name="Wilbanks E.G."/>
        </authorList>
    </citation>
    <scope>NUCLEOTIDE SEQUENCE [LARGE SCALE GENOMIC DNA]</scope>
    <source>
        <strain evidence="2 3">Elox9</strain>
    </source>
</reference>
<evidence type="ECO:0000313" key="3">
    <source>
        <dbReference type="Proteomes" id="UP000192422"/>
    </source>
</evidence>
<protein>
    <submittedName>
        <fullName evidence="2">Uncharacterized protein</fullName>
    </submittedName>
</protein>
<proteinExistence type="predicted"/>
<organism evidence="2 3">
    <name type="scientific">Thioclava electrotropha</name>
    <dbReference type="NCBI Taxonomy" id="1549850"/>
    <lineage>
        <taxon>Bacteria</taxon>
        <taxon>Pseudomonadati</taxon>
        <taxon>Pseudomonadota</taxon>
        <taxon>Alphaproteobacteria</taxon>
        <taxon>Rhodobacterales</taxon>
        <taxon>Paracoccaceae</taxon>
        <taxon>Thioclava</taxon>
    </lineage>
</organism>
<keyword evidence="3" id="KW-1185">Reference proteome</keyword>
<evidence type="ECO:0000313" key="2">
    <source>
        <dbReference type="EMBL" id="QPZ89805.1"/>
    </source>
</evidence>
<feature type="region of interest" description="Disordered" evidence="1">
    <location>
        <begin position="113"/>
        <end position="135"/>
    </location>
</feature>
<sequence length="135" mass="13946">MKNNDLLAQIWEGSVTQASSGAGSQGSLVAAALLPAHTVLLRSTRKDASLLVLPEAEELLPGISLGDILAEELGIEVPYGSLVVIEPTQVAGVKHGFGDRAIDLRLPAMASPARGGCSLHEDARDRSATATGSHL</sequence>
<evidence type="ECO:0000256" key="1">
    <source>
        <dbReference type="SAM" id="MobiDB-lite"/>
    </source>
</evidence>
<dbReference type="RefSeq" id="WP_133051945.1">
    <property type="nucleotide sequence ID" value="NZ_CP053562.1"/>
</dbReference>
<gene>
    <name evidence="2" type="ORF">AKL02_002145</name>
</gene>
<name>A0ABX6YRB2_9RHOB</name>